<reference evidence="2 3" key="1">
    <citation type="submission" date="2020-10" db="EMBL/GenBank/DDBJ databases">
        <title>Connecting structure to function with the recovery of over 1000 high-quality activated sludge metagenome-assembled genomes encoding full-length rRNA genes using long-read sequencing.</title>
        <authorList>
            <person name="Singleton C.M."/>
            <person name="Petriglieri F."/>
            <person name="Kristensen J.M."/>
            <person name="Kirkegaard R.H."/>
            <person name="Michaelsen T.Y."/>
            <person name="Andersen M.H."/>
            <person name="Karst S.M."/>
            <person name="Dueholm M.S."/>
            <person name="Nielsen P.H."/>
            <person name="Albertsen M."/>
        </authorList>
    </citation>
    <scope>NUCLEOTIDE SEQUENCE [LARGE SCALE GENOMIC DNA]</scope>
    <source>
        <strain evidence="2">Lyne_18-Q3-R50-59_MAXAC.006</strain>
    </source>
</reference>
<accession>A0A936ND38</accession>
<proteinExistence type="predicted"/>
<protein>
    <submittedName>
        <fullName evidence="2">Carboxymuconolactone decarboxylase family protein</fullName>
    </submittedName>
</protein>
<dbReference type="Proteomes" id="UP000727993">
    <property type="component" value="Unassembled WGS sequence"/>
</dbReference>
<name>A0A936ND38_9ACTN</name>
<dbReference type="Gene3D" id="1.20.1290.10">
    <property type="entry name" value="AhpD-like"/>
    <property type="match status" value="1"/>
</dbReference>
<gene>
    <name evidence="2" type="ORF">IPN02_08310</name>
</gene>
<evidence type="ECO:0000313" key="3">
    <source>
        <dbReference type="Proteomes" id="UP000727993"/>
    </source>
</evidence>
<evidence type="ECO:0000259" key="1">
    <source>
        <dbReference type="Pfam" id="PF02627"/>
    </source>
</evidence>
<dbReference type="PANTHER" id="PTHR34846">
    <property type="entry name" value="4-CARBOXYMUCONOLACTONE DECARBOXYLASE FAMILY PROTEIN (AFU_ORTHOLOGUE AFUA_6G11590)"/>
    <property type="match status" value="1"/>
</dbReference>
<feature type="domain" description="Carboxymuconolactone decarboxylase-like" evidence="1">
    <location>
        <begin position="45"/>
        <end position="112"/>
    </location>
</feature>
<dbReference type="EMBL" id="JADJZA010000006">
    <property type="protein sequence ID" value="MBK9296827.1"/>
    <property type="molecule type" value="Genomic_DNA"/>
</dbReference>
<comment type="caution">
    <text evidence="2">The sequence shown here is derived from an EMBL/GenBank/DDBJ whole genome shotgun (WGS) entry which is preliminary data.</text>
</comment>
<dbReference type="AlphaFoldDB" id="A0A936ND38"/>
<dbReference type="GO" id="GO:0051920">
    <property type="term" value="F:peroxiredoxin activity"/>
    <property type="evidence" value="ECO:0007669"/>
    <property type="project" value="InterPro"/>
</dbReference>
<dbReference type="Pfam" id="PF02627">
    <property type="entry name" value="CMD"/>
    <property type="match status" value="1"/>
</dbReference>
<dbReference type="SUPFAM" id="SSF69118">
    <property type="entry name" value="AhpD-like"/>
    <property type="match status" value="1"/>
</dbReference>
<organism evidence="2 3">
    <name type="scientific">Candidatus Neomicrothrix subdominans</name>
    <dbReference type="NCBI Taxonomy" id="2954438"/>
    <lineage>
        <taxon>Bacteria</taxon>
        <taxon>Bacillati</taxon>
        <taxon>Actinomycetota</taxon>
        <taxon>Acidimicrobiia</taxon>
        <taxon>Acidimicrobiales</taxon>
        <taxon>Microthrixaceae</taxon>
        <taxon>Candidatus Neomicrothrix</taxon>
    </lineage>
</organism>
<evidence type="ECO:0000313" key="2">
    <source>
        <dbReference type="EMBL" id="MBK9296827.1"/>
    </source>
</evidence>
<sequence length="184" mass="20259">MTDTPRIAPLAPEERDARTDELVRSLRFDPEADDMNLFATLAHHPRLLKRWSAFGGMLLAGGALPARDREVLILRTAANTEADYEWGHHLLLGRLAGLTDDEMAALASFDAVERSAGDELLVRAADELHADSIIGDDTWAGLAELYDEQQLIEVCMVVGQYHLVGFTLNSLRIAREAGVEGLPR</sequence>
<dbReference type="InterPro" id="IPR003779">
    <property type="entry name" value="CMD-like"/>
</dbReference>
<dbReference type="InterPro" id="IPR029032">
    <property type="entry name" value="AhpD-like"/>
</dbReference>
<dbReference type="PANTHER" id="PTHR34846:SF5">
    <property type="entry name" value="CARBOXYMUCONOLACTONE DECARBOXYLASE-LIKE DOMAIN-CONTAINING PROTEIN"/>
    <property type="match status" value="1"/>
</dbReference>